<name>A0ABW9XME9_9BACL</name>
<keyword evidence="6 8" id="KW-1133">Transmembrane helix</keyword>
<comment type="subcellular location">
    <subcellularLocation>
        <location evidence="1">Membrane</location>
        <topology evidence="1">Multi-pass membrane protein</topology>
    </subcellularLocation>
</comment>
<dbReference type="EMBL" id="JAAAMV010000003">
    <property type="protein sequence ID" value="NBD23780.1"/>
    <property type="molecule type" value="Genomic_DNA"/>
</dbReference>
<proteinExistence type="inferred from homology"/>
<keyword evidence="7 8" id="KW-0472">Membrane</keyword>
<evidence type="ECO:0000256" key="2">
    <source>
        <dbReference type="ARBA" id="ARBA00007998"/>
    </source>
</evidence>
<evidence type="ECO:0000313" key="10">
    <source>
        <dbReference type="Proteomes" id="UP000665561"/>
    </source>
</evidence>
<dbReference type="PANTHER" id="PTHR34975">
    <property type="entry name" value="SPORE GERMINATION PROTEIN A2"/>
    <property type="match status" value="1"/>
</dbReference>
<feature type="transmembrane region" description="Helical" evidence="8">
    <location>
        <begin position="136"/>
        <end position="158"/>
    </location>
</feature>
<feature type="transmembrane region" description="Helical" evidence="8">
    <location>
        <begin position="30"/>
        <end position="55"/>
    </location>
</feature>
<protein>
    <submittedName>
        <fullName evidence="9">GerAB/ArcD/ProY family transporter</fullName>
    </submittedName>
</protein>
<evidence type="ECO:0000256" key="4">
    <source>
        <dbReference type="ARBA" id="ARBA00022544"/>
    </source>
</evidence>
<feature type="transmembrane region" description="Helical" evidence="8">
    <location>
        <begin position="75"/>
        <end position="96"/>
    </location>
</feature>
<evidence type="ECO:0000256" key="5">
    <source>
        <dbReference type="ARBA" id="ARBA00022692"/>
    </source>
</evidence>
<dbReference type="Pfam" id="PF03845">
    <property type="entry name" value="Spore_permease"/>
    <property type="match status" value="1"/>
</dbReference>
<reference evidence="9 10" key="1">
    <citation type="submission" date="2020-01" db="EMBL/GenBank/DDBJ databases">
        <title>Paenibacillus soybeanensis sp. nov. isolated from the nodules of soybean (Glycine max(L.) Merr).</title>
        <authorList>
            <person name="Wang H."/>
        </authorList>
    </citation>
    <scope>NUCLEOTIDE SEQUENCE [LARGE SCALE GENOMIC DNA]</scope>
    <source>
        <strain evidence="9 10">T1</strain>
    </source>
</reference>
<organism evidence="9 10">
    <name type="scientific">Paenibacillus glycinis</name>
    <dbReference type="NCBI Taxonomy" id="2697035"/>
    <lineage>
        <taxon>Bacteria</taxon>
        <taxon>Bacillati</taxon>
        <taxon>Bacillota</taxon>
        <taxon>Bacilli</taxon>
        <taxon>Bacillales</taxon>
        <taxon>Paenibacillaceae</taxon>
        <taxon>Paenibacillus</taxon>
    </lineage>
</organism>
<evidence type="ECO:0000256" key="1">
    <source>
        <dbReference type="ARBA" id="ARBA00004141"/>
    </source>
</evidence>
<dbReference type="Proteomes" id="UP000665561">
    <property type="component" value="Unassembled WGS sequence"/>
</dbReference>
<feature type="transmembrane region" description="Helical" evidence="8">
    <location>
        <begin position="329"/>
        <end position="348"/>
    </location>
</feature>
<keyword evidence="4" id="KW-0309">Germination</keyword>
<dbReference type="RefSeq" id="WP_161742569.1">
    <property type="nucleotide sequence ID" value="NZ_JAAAMV010000003.1"/>
</dbReference>
<feature type="transmembrane region" description="Helical" evidence="8">
    <location>
        <begin position="178"/>
        <end position="198"/>
    </location>
</feature>
<evidence type="ECO:0000256" key="3">
    <source>
        <dbReference type="ARBA" id="ARBA00022448"/>
    </source>
</evidence>
<feature type="transmembrane region" description="Helical" evidence="8">
    <location>
        <begin position="263"/>
        <end position="286"/>
    </location>
</feature>
<feature type="transmembrane region" description="Helical" evidence="8">
    <location>
        <begin position="298"/>
        <end position="317"/>
    </location>
</feature>
<evidence type="ECO:0000256" key="7">
    <source>
        <dbReference type="ARBA" id="ARBA00023136"/>
    </source>
</evidence>
<feature type="transmembrane region" description="Helical" evidence="8">
    <location>
        <begin position="111"/>
        <end position="129"/>
    </location>
</feature>
<sequence length="359" mass="40269">MNILFYIAMLTYYMINNALFNAPNVIARNYLHHGLTAIPIGLALAGINAWLLLSVYNRFPKWTMIEINRHLCGKFFGGAISASYAALMIIIGFFMFRGSLEVIIEFLMPDTPVWFLAILLITIPLFGLLHNDSTILYLVAFFTAIAFILMLIIFWLGFKEIDPVMLKGVAVHGWKPPTVQGISASLFVCGGYVGLAIWNPFFARTSLKATLLLFVSVGLVAMSCGTIIPLAVWGPWAIRNLNLIWVMTAETLSLDLFVMERGLFLIVPLLLITGYMGVLLYIYKGYRMLDLLLNKPKATRIIIGCVLAGYVVLALSVNELKVIIRYREQYMVVWAVLQNIVGILWYALAKRKERGVSAP</sequence>
<evidence type="ECO:0000256" key="6">
    <source>
        <dbReference type="ARBA" id="ARBA00022989"/>
    </source>
</evidence>
<accession>A0ABW9XME9</accession>
<gene>
    <name evidence="9" type="ORF">GT019_07845</name>
</gene>
<feature type="transmembrane region" description="Helical" evidence="8">
    <location>
        <begin position="210"/>
        <end position="233"/>
    </location>
</feature>
<keyword evidence="5 8" id="KW-0812">Transmembrane</keyword>
<keyword evidence="10" id="KW-1185">Reference proteome</keyword>
<comment type="similarity">
    <text evidence="2">Belongs to the amino acid-polyamine-organocation (APC) superfamily. Spore germination protein (SGP) (TC 2.A.3.9) family.</text>
</comment>
<dbReference type="InterPro" id="IPR004761">
    <property type="entry name" value="Spore_GerAB"/>
</dbReference>
<keyword evidence="3" id="KW-0813">Transport</keyword>
<evidence type="ECO:0000256" key="8">
    <source>
        <dbReference type="SAM" id="Phobius"/>
    </source>
</evidence>
<evidence type="ECO:0000313" key="9">
    <source>
        <dbReference type="EMBL" id="NBD23780.1"/>
    </source>
</evidence>
<comment type="caution">
    <text evidence="9">The sequence shown here is derived from an EMBL/GenBank/DDBJ whole genome shotgun (WGS) entry which is preliminary data.</text>
</comment>
<dbReference type="PANTHER" id="PTHR34975:SF2">
    <property type="entry name" value="SPORE GERMINATION PROTEIN A2"/>
    <property type="match status" value="1"/>
</dbReference>